<evidence type="ECO:0000256" key="2">
    <source>
        <dbReference type="SAM" id="Phobius"/>
    </source>
</evidence>
<comment type="caution">
    <text evidence="3">The sequence shown here is derived from an EMBL/GenBank/DDBJ whole genome shotgun (WGS) entry which is preliminary data.</text>
</comment>
<feature type="region of interest" description="Disordered" evidence="1">
    <location>
        <begin position="157"/>
        <end position="190"/>
    </location>
</feature>
<keyword evidence="2" id="KW-1133">Transmembrane helix</keyword>
<dbReference type="Proteomes" id="UP001054837">
    <property type="component" value="Unassembled WGS sequence"/>
</dbReference>
<sequence>MDQSLRRKQYVDVSFIIFLKHKDNKHIIKDTKARKFLLQQHLLRMQSLKMPVDTSPIAAGFAILLVFIFIILLITWCCKQFNHTKEATVTLLPQNISPQHRYISTIDVQTGLPVIVDITTLNSAQNRARILAARRASSPCPINMRCNTSLYGSIAQEPPPPPIGDFLSRTPPPPYTEIPAQHAQHRELRQ</sequence>
<reference evidence="3 4" key="1">
    <citation type="submission" date="2021-06" db="EMBL/GenBank/DDBJ databases">
        <title>Caerostris darwini draft genome.</title>
        <authorList>
            <person name="Kono N."/>
            <person name="Arakawa K."/>
        </authorList>
    </citation>
    <scope>NUCLEOTIDE SEQUENCE [LARGE SCALE GENOMIC DNA]</scope>
</reference>
<accession>A0AAV4X616</accession>
<gene>
    <name evidence="3" type="primary">AVEN_2923_1</name>
    <name evidence="3" type="ORF">CDAR_233561</name>
</gene>
<proteinExistence type="predicted"/>
<feature type="transmembrane region" description="Helical" evidence="2">
    <location>
        <begin position="54"/>
        <end position="76"/>
    </location>
</feature>
<name>A0AAV4X616_9ARAC</name>
<dbReference type="AlphaFoldDB" id="A0AAV4X616"/>
<evidence type="ECO:0000313" key="4">
    <source>
        <dbReference type="Proteomes" id="UP001054837"/>
    </source>
</evidence>
<dbReference type="EMBL" id="BPLQ01015674">
    <property type="protein sequence ID" value="GIY89615.1"/>
    <property type="molecule type" value="Genomic_DNA"/>
</dbReference>
<organism evidence="3 4">
    <name type="scientific">Caerostris darwini</name>
    <dbReference type="NCBI Taxonomy" id="1538125"/>
    <lineage>
        <taxon>Eukaryota</taxon>
        <taxon>Metazoa</taxon>
        <taxon>Ecdysozoa</taxon>
        <taxon>Arthropoda</taxon>
        <taxon>Chelicerata</taxon>
        <taxon>Arachnida</taxon>
        <taxon>Araneae</taxon>
        <taxon>Araneomorphae</taxon>
        <taxon>Entelegynae</taxon>
        <taxon>Araneoidea</taxon>
        <taxon>Araneidae</taxon>
        <taxon>Caerostris</taxon>
    </lineage>
</organism>
<keyword evidence="2" id="KW-0812">Transmembrane</keyword>
<keyword evidence="4" id="KW-1185">Reference proteome</keyword>
<evidence type="ECO:0000256" key="1">
    <source>
        <dbReference type="SAM" id="MobiDB-lite"/>
    </source>
</evidence>
<protein>
    <submittedName>
        <fullName evidence="3">Uncharacterized protein</fullName>
    </submittedName>
</protein>
<evidence type="ECO:0000313" key="3">
    <source>
        <dbReference type="EMBL" id="GIY89615.1"/>
    </source>
</evidence>
<keyword evidence="2" id="KW-0472">Membrane</keyword>